<evidence type="ECO:0000256" key="1">
    <source>
        <dbReference type="SAM" id="MobiDB-lite"/>
    </source>
</evidence>
<accession>A0AA47N5N4</accession>
<proteinExistence type="predicted"/>
<comment type="caution">
    <text evidence="2">The sequence shown here is derived from an EMBL/GenBank/DDBJ whole genome shotgun (WGS) entry which is preliminary data.</text>
</comment>
<reference evidence="2" key="1">
    <citation type="journal article" date="2023" name="Front. Mar. Sci.">
        <title>A new Merluccius polli reference genome to investigate the effects of global change in West African waters.</title>
        <authorList>
            <person name="Mateo J.L."/>
            <person name="Blanco-Fernandez C."/>
            <person name="Garcia-Vazquez E."/>
            <person name="Machado-Schiaffino G."/>
        </authorList>
    </citation>
    <scope>NUCLEOTIDE SEQUENCE</scope>
    <source>
        <strain evidence="2">C29</strain>
        <tissue evidence="2">Fin</tissue>
    </source>
</reference>
<dbReference type="Proteomes" id="UP001174136">
    <property type="component" value="Unassembled WGS sequence"/>
</dbReference>
<evidence type="ECO:0000313" key="2">
    <source>
        <dbReference type="EMBL" id="KAK0152169.1"/>
    </source>
</evidence>
<sequence length="621" mass="69938">MPPRNAFRPPVNKRAECEHYQEEISMQYYGSPSRSAVKRREYSPTQQSAHAATTRLPPGDFRPPLDDLRPPAQPPGCEPALKPLNIPHRLQGQYSPPHANTPHMIDFAKFLARRELVTTGLTKFDDTPENFRAWQSSFLNATQDLGISYSQELDLLVKWLGKESSEHVKRIRAVHITNPKAAQQLSWDRLQECYGIPEIVENALFNRLDNFPRLSARDNLKLRELSDLLMELLAAKTDGYLPGLAYLDTPRGIKPIVEKLPTGLQEKWLNVGLRYKEQHRTTFPPFSFFVDFVYGQAKARNDPNFSLSINSQPYSKGERTLFKPSGVKTAIVVHKTDVSATVDTGYTASTDNNPARYCPVHRKAHPLDRCRHLFAFPSMAHSTKRYSYTRQFPTRSDVTMQVCGKGSLPRSCSKVCLVRVFPQGQPERSIKIPGAGTTEMTRRKAAGFQIEAVKGGVCLDLPPLIECNKIITNKSEIPTPEVALAHTHLKHIAPHIPKLDPDAEMMILLGRDMIRVHKVRDQVNGPHNAPFAQRLDLGWVIIGEVCLDNAHKPTLSVFRTHVLQNGRPSLLTPCDNSISVKEKLCYGGEPRYGHPTHTLKPMPAEEQLGLTVFQRTDSDNK</sequence>
<feature type="region of interest" description="Disordered" evidence="1">
    <location>
        <begin position="28"/>
        <end position="83"/>
    </location>
</feature>
<organism evidence="2 3">
    <name type="scientific">Merluccius polli</name>
    <name type="common">Benguela hake</name>
    <name type="synonym">Merluccius cadenati</name>
    <dbReference type="NCBI Taxonomy" id="89951"/>
    <lineage>
        <taxon>Eukaryota</taxon>
        <taxon>Metazoa</taxon>
        <taxon>Chordata</taxon>
        <taxon>Craniata</taxon>
        <taxon>Vertebrata</taxon>
        <taxon>Euteleostomi</taxon>
        <taxon>Actinopterygii</taxon>
        <taxon>Neopterygii</taxon>
        <taxon>Teleostei</taxon>
        <taxon>Neoteleostei</taxon>
        <taxon>Acanthomorphata</taxon>
        <taxon>Zeiogadaria</taxon>
        <taxon>Gadariae</taxon>
        <taxon>Gadiformes</taxon>
        <taxon>Gadoidei</taxon>
        <taxon>Merlucciidae</taxon>
        <taxon>Merluccius</taxon>
    </lineage>
</organism>
<dbReference type="EMBL" id="JAOPHQ010001137">
    <property type="protein sequence ID" value="KAK0152169.1"/>
    <property type="molecule type" value="Genomic_DNA"/>
</dbReference>
<dbReference type="PANTHER" id="PTHR47331:SF6">
    <property type="entry name" value="DOUBLECORTIN DOMAIN-CONTAINING PROTEIN"/>
    <property type="match status" value="1"/>
</dbReference>
<evidence type="ECO:0000313" key="3">
    <source>
        <dbReference type="Proteomes" id="UP001174136"/>
    </source>
</evidence>
<protein>
    <submittedName>
        <fullName evidence="2">Uncharacterized protein</fullName>
    </submittedName>
</protein>
<dbReference type="PANTHER" id="PTHR47331">
    <property type="entry name" value="PHD-TYPE DOMAIN-CONTAINING PROTEIN"/>
    <property type="match status" value="1"/>
</dbReference>
<name>A0AA47N5N4_MERPO</name>
<gene>
    <name evidence="2" type="ORF">N1851_006443</name>
</gene>
<keyword evidence="3" id="KW-1185">Reference proteome</keyword>
<dbReference type="AlphaFoldDB" id="A0AA47N5N4"/>